<feature type="compositionally biased region" description="Low complexity" evidence="1">
    <location>
        <begin position="270"/>
        <end position="293"/>
    </location>
</feature>
<dbReference type="AlphaFoldDB" id="A0AAD7HG42"/>
<proteinExistence type="predicted"/>
<name>A0AAD7HG42_9AGAR</name>
<organism evidence="2 3">
    <name type="scientific">Mycena maculata</name>
    <dbReference type="NCBI Taxonomy" id="230809"/>
    <lineage>
        <taxon>Eukaryota</taxon>
        <taxon>Fungi</taxon>
        <taxon>Dikarya</taxon>
        <taxon>Basidiomycota</taxon>
        <taxon>Agaricomycotina</taxon>
        <taxon>Agaricomycetes</taxon>
        <taxon>Agaricomycetidae</taxon>
        <taxon>Agaricales</taxon>
        <taxon>Marasmiineae</taxon>
        <taxon>Mycenaceae</taxon>
        <taxon>Mycena</taxon>
    </lineage>
</organism>
<accession>A0AAD7HG42</accession>
<protein>
    <recommendedName>
        <fullName evidence="4">Gag protein</fullName>
    </recommendedName>
</protein>
<evidence type="ECO:0000313" key="2">
    <source>
        <dbReference type="EMBL" id="KAJ7719345.1"/>
    </source>
</evidence>
<keyword evidence="3" id="KW-1185">Reference proteome</keyword>
<dbReference type="Proteomes" id="UP001215280">
    <property type="component" value="Unassembled WGS sequence"/>
</dbReference>
<comment type="caution">
    <text evidence="2">The sequence shown here is derived from an EMBL/GenBank/DDBJ whole genome shotgun (WGS) entry which is preliminary data.</text>
</comment>
<evidence type="ECO:0008006" key="4">
    <source>
        <dbReference type="Google" id="ProtNLM"/>
    </source>
</evidence>
<reference evidence="2" key="1">
    <citation type="submission" date="2023-03" db="EMBL/GenBank/DDBJ databases">
        <title>Massive genome expansion in bonnet fungi (Mycena s.s.) driven by repeated elements and novel gene families across ecological guilds.</title>
        <authorList>
            <consortium name="Lawrence Berkeley National Laboratory"/>
            <person name="Harder C.B."/>
            <person name="Miyauchi S."/>
            <person name="Viragh M."/>
            <person name="Kuo A."/>
            <person name="Thoen E."/>
            <person name="Andreopoulos B."/>
            <person name="Lu D."/>
            <person name="Skrede I."/>
            <person name="Drula E."/>
            <person name="Henrissat B."/>
            <person name="Morin E."/>
            <person name="Kohler A."/>
            <person name="Barry K."/>
            <person name="LaButti K."/>
            <person name="Morin E."/>
            <person name="Salamov A."/>
            <person name="Lipzen A."/>
            <person name="Mereny Z."/>
            <person name="Hegedus B."/>
            <person name="Baldrian P."/>
            <person name="Stursova M."/>
            <person name="Weitz H."/>
            <person name="Taylor A."/>
            <person name="Grigoriev I.V."/>
            <person name="Nagy L.G."/>
            <person name="Martin F."/>
            <person name="Kauserud H."/>
        </authorList>
    </citation>
    <scope>NUCLEOTIDE SEQUENCE</scope>
    <source>
        <strain evidence="2">CBHHK188m</strain>
    </source>
</reference>
<feature type="compositionally biased region" description="Polar residues" evidence="1">
    <location>
        <begin position="302"/>
        <end position="312"/>
    </location>
</feature>
<gene>
    <name evidence="2" type="ORF">DFH07DRAFT_761178</name>
</gene>
<feature type="region of interest" description="Disordered" evidence="1">
    <location>
        <begin position="250"/>
        <end position="324"/>
    </location>
</feature>
<evidence type="ECO:0000256" key="1">
    <source>
        <dbReference type="SAM" id="MobiDB-lite"/>
    </source>
</evidence>
<dbReference type="EMBL" id="JARJLG010000293">
    <property type="protein sequence ID" value="KAJ7719345.1"/>
    <property type="molecule type" value="Genomic_DNA"/>
</dbReference>
<sequence>MTEHSTARPVLHRDDYMKWIEDFEAYAGTKGLWRMCIGAEIYPTPKDEDALTREERNDIEAYETRKAKASGEIWLGVEESLRDDLREVKGEPSDMLAILEATHNQKAPGIRFKAYNDFLNVTLRDDVEPHLVLTTLITDITNSLSFIRRQRPEKFEIGMLDAELATMVALRALRSSENTDHRAYAAQFLTKEELSFDDVAATIRRDFQSKPTAKRGDAEAALAMAALQAGPCFLCEGPHFIRDCDKLSKAKQHLQNPPSNRSRGRGRGRGSANAADSTGSTTPPATASASRATEFAGKASAFESSQHRSSWLASRAATDWNTDT</sequence>
<evidence type="ECO:0000313" key="3">
    <source>
        <dbReference type="Proteomes" id="UP001215280"/>
    </source>
</evidence>
<feature type="non-terminal residue" evidence="2">
    <location>
        <position position="324"/>
    </location>
</feature>